<dbReference type="EMBL" id="CP023275">
    <property type="protein sequence ID" value="ATB69571.1"/>
    <property type="molecule type" value="Genomic_DNA"/>
</dbReference>
<dbReference type="SUPFAM" id="SSF89095">
    <property type="entry name" value="GatB/YqeY motif"/>
    <property type="match status" value="1"/>
</dbReference>
<dbReference type="Pfam" id="PF09424">
    <property type="entry name" value="YqeY"/>
    <property type="match status" value="1"/>
</dbReference>
<dbReference type="InterPro" id="IPR003789">
    <property type="entry name" value="Asn/Gln_tRNA_amidoTrase-B-like"/>
</dbReference>
<reference evidence="2" key="1">
    <citation type="submission" date="2017-09" db="EMBL/GenBank/DDBJ databases">
        <title>The complete genome of Sulfurospirillum sp. JPD-1.</title>
        <authorList>
            <person name="Goris T."/>
        </authorList>
    </citation>
    <scope>NUCLEOTIDE SEQUENCE [LARGE SCALE GENOMIC DNA]</scope>
    <source>
        <strain evidence="2">JPD-1</strain>
    </source>
</reference>
<dbReference type="KEGG" id="sulj:SJPD1_1462"/>
<dbReference type="RefSeq" id="WP_096046625.1">
    <property type="nucleotide sequence ID" value="NZ_CP023275.1"/>
</dbReference>
<dbReference type="Gene3D" id="1.10.1510.10">
    <property type="entry name" value="Uncharacterised protein YqeY/AIM41 PF09424, N-terminal domain"/>
    <property type="match status" value="1"/>
</dbReference>
<organism evidence="1 2">
    <name type="scientific">Sulfurospirillum diekertiae</name>
    <dbReference type="NCBI Taxonomy" id="1854492"/>
    <lineage>
        <taxon>Bacteria</taxon>
        <taxon>Pseudomonadati</taxon>
        <taxon>Campylobacterota</taxon>
        <taxon>Epsilonproteobacteria</taxon>
        <taxon>Campylobacterales</taxon>
        <taxon>Sulfurospirillaceae</taxon>
        <taxon>Sulfurospirillum</taxon>
    </lineage>
</organism>
<dbReference type="PANTHER" id="PTHR28055">
    <property type="entry name" value="ALTERED INHERITANCE OF MITOCHONDRIA PROTEIN 41, MITOCHONDRIAL"/>
    <property type="match status" value="1"/>
</dbReference>
<evidence type="ECO:0000313" key="1">
    <source>
        <dbReference type="EMBL" id="ATB69571.1"/>
    </source>
</evidence>
<dbReference type="GO" id="GO:0016884">
    <property type="term" value="F:carbon-nitrogen ligase activity, with glutamine as amido-N-donor"/>
    <property type="evidence" value="ECO:0007669"/>
    <property type="project" value="InterPro"/>
</dbReference>
<sequence length="148" mass="16582">MSELKSKLQDDLKDAMKTKDTFKRDVIRFLMSALKQIEVDERKELSDSDIVKIIQKSLKQREDALSAFKDAGRVDLYEKELAEATILKSYLPQQLSDENLKAIIQKHILATGATSLKEIGKIMSGVLAECEGVADGKRINTIAKELLS</sequence>
<dbReference type="Proteomes" id="UP000217349">
    <property type="component" value="Chromosome"/>
</dbReference>
<dbReference type="OrthoDB" id="9788127at2"/>
<dbReference type="PANTHER" id="PTHR28055:SF1">
    <property type="entry name" value="ALTERED INHERITANCE OF MITOCHONDRIA PROTEIN 41, MITOCHONDRIAL"/>
    <property type="match status" value="1"/>
</dbReference>
<dbReference type="InterPro" id="IPR019004">
    <property type="entry name" value="YqeY/Aim41"/>
</dbReference>
<dbReference type="InterPro" id="IPR042184">
    <property type="entry name" value="YqeY/Aim41_N"/>
</dbReference>
<dbReference type="AlphaFoldDB" id="A0A290HEB5"/>
<dbReference type="InterPro" id="IPR023168">
    <property type="entry name" value="GatB_Yqey_C_2"/>
</dbReference>
<evidence type="ECO:0000313" key="2">
    <source>
        <dbReference type="Proteomes" id="UP000217349"/>
    </source>
</evidence>
<name>A0A290HEB5_9BACT</name>
<protein>
    <submittedName>
        <fullName evidence="1">YqeY-like protein</fullName>
    </submittedName>
</protein>
<accession>A0A290HEB5</accession>
<dbReference type="Gene3D" id="1.10.10.410">
    <property type="match status" value="1"/>
</dbReference>
<gene>
    <name evidence="1" type="ORF">SJPD1_1462</name>
</gene>
<proteinExistence type="predicted"/>